<dbReference type="AlphaFoldDB" id="A0A821X9E8"/>
<name>A0A821X9E8_9NEOP</name>
<comment type="caution">
    <text evidence="1">The sequence shown here is derived from an EMBL/GenBank/DDBJ whole genome shotgun (WGS) entry which is preliminary data.</text>
</comment>
<dbReference type="EMBL" id="CAJOBZ010000065">
    <property type="protein sequence ID" value="CAF4938914.1"/>
    <property type="molecule type" value="Genomic_DNA"/>
</dbReference>
<protein>
    <submittedName>
        <fullName evidence="1">Uncharacterized protein</fullName>
    </submittedName>
</protein>
<keyword evidence="2" id="KW-1185">Reference proteome</keyword>
<dbReference type="Gene3D" id="3.30.200.20">
    <property type="entry name" value="Phosphorylase Kinase, domain 1"/>
    <property type="match status" value="1"/>
</dbReference>
<dbReference type="Proteomes" id="UP000663880">
    <property type="component" value="Unassembled WGS sequence"/>
</dbReference>
<evidence type="ECO:0000313" key="1">
    <source>
        <dbReference type="EMBL" id="CAF4938914.1"/>
    </source>
</evidence>
<reference evidence="1" key="1">
    <citation type="submission" date="2021-02" db="EMBL/GenBank/DDBJ databases">
        <authorList>
            <person name="Steward A R."/>
        </authorList>
    </citation>
    <scope>NUCLEOTIDE SEQUENCE</scope>
</reference>
<dbReference type="OrthoDB" id="6770567at2759"/>
<organism evidence="1 2">
    <name type="scientific">Pieris macdunnoughi</name>
    <dbReference type="NCBI Taxonomy" id="345717"/>
    <lineage>
        <taxon>Eukaryota</taxon>
        <taxon>Metazoa</taxon>
        <taxon>Ecdysozoa</taxon>
        <taxon>Arthropoda</taxon>
        <taxon>Hexapoda</taxon>
        <taxon>Insecta</taxon>
        <taxon>Pterygota</taxon>
        <taxon>Neoptera</taxon>
        <taxon>Endopterygota</taxon>
        <taxon>Lepidoptera</taxon>
        <taxon>Glossata</taxon>
        <taxon>Ditrysia</taxon>
        <taxon>Papilionoidea</taxon>
        <taxon>Pieridae</taxon>
        <taxon>Pierinae</taxon>
        <taxon>Pieris</taxon>
    </lineage>
</organism>
<sequence length="80" mass="8663">MAEAAAATTTNPNAEIVRGQVFEVGPRYKNLQYIGEGAYGMVVHFTLAPFKRLVAQVIPLDCSRHGPSVPRGHCQVLSQP</sequence>
<accession>A0A821X9E8</accession>
<evidence type="ECO:0000313" key="2">
    <source>
        <dbReference type="Proteomes" id="UP000663880"/>
    </source>
</evidence>
<proteinExistence type="predicted"/>
<gene>
    <name evidence="1" type="ORF">PMACD_LOCUS14547</name>
</gene>